<dbReference type="GO" id="GO:0016020">
    <property type="term" value="C:membrane"/>
    <property type="evidence" value="ECO:0007669"/>
    <property type="project" value="UniProtKB-SubCell"/>
</dbReference>
<dbReference type="EMBL" id="SIDB01000001">
    <property type="protein sequence ID" value="KAI3438116.1"/>
    <property type="molecule type" value="Genomic_DNA"/>
</dbReference>
<reference evidence="7" key="2">
    <citation type="submission" date="2020-11" db="EMBL/GenBank/DDBJ databases">
        <authorList>
            <person name="Cecchin M."/>
            <person name="Marcolungo L."/>
            <person name="Rossato M."/>
            <person name="Girolomoni L."/>
            <person name="Cosentino E."/>
            <person name="Cuine S."/>
            <person name="Li-Beisson Y."/>
            <person name="Delledonne M."/>
            <person name="Ballottari M."/>
        </authorList>
    </citation>
    <scope>NUCLEOTIDE SEQUENCE</scope>
    <source>
        <strain evidence="7">211/11P</strain>
        <tissue evidence="7">Whole cell</tissue>
    </source>
</reference>
<name>A0A9D4Z2B3_CHLVU</name>
<dbReference type="OrthoDB" id="14246at2759"/>
<proteinExistence type="inferred from homology"/>
<dbReference type="Pfam" id="PF04133">
    <property type="entry name" value="Vps55"/>
    <property type="match status" value="1"/>
</dbReference>
<dbReference type="PANTHER" id="PTHR12050:SF0">
    <property type="entry name" value="RH04491P"/>
    <property type="match status" value="1"/>
</dbReference>
<evidence type="ECO:0000256" key="5">
    <source>
        <dbReference type="ARBA" id="ARBA00023136"/>
    </source>
</evidence>
<evidence type="ECO:0008006" key="9">
    <source>
        <dbReference type="Google" id="ProtNLM"/>
    </source>
</evidence>
<dbReference type="GO" id="GO:0032511">
    <property type="term" value="P:late endosome to vacuole transport via multivesicular body sorting pathway"/>
    <property type="evidence" value="ECO:0007669"/>
    <property type="project" value="TreeGrafter"/>
</dbReference>
<feature type="transmembrane region" description="Helical" evidence="6">
    <location>
        <begin position="6"/>
        <end position="26"/>
    </location>
</feature>
<comment type="caution">
    <text evidence="7">The sequence shown here is derived from an EMBL/GenBank/DDBJ whole genome shotgun (WGS) entry which is preliminary data.</text>
</comment>
<evidence type="ECO:0000256" key="1">
    <source>
        <dbReference type="ARBA" id="ARBA00004141"/>
    </source>
</evidence>
<gene>
    <name evidence="7" type="ORF">D9Q98_000557</name>
</gene>
<sequence length="129" mass="13868">MAIQDVRLLGGLAASFFCGLVLQFLGCALWHNWWPMLTAFVYVLVPMPYLFFGGGSGGSNLASGWQDAGKFLVGFSAVAAVAIPTILYHSQKISAGALWMELAAMGILGGTVLAWQFFSENEGSSPFYY</sequence>
<dbReference type="InterPro" id="IPR007262">
    <property type="entry name" value="Vps55/LEPROT"/>
</dbReference>
<dbReference type="AlphaFoldDB" id="A0A9D4Z2B3"/>
<comment type="similarity">
    <text evidence="2">Belongs to the OB-RGRP/VPS55 family.</text>
</comment>
<comment type="subcellular location">
    <subcellularLocation>
        <location evidence="1">Membrane</location>
        <topology evidence="1">Multi-pass membrane protein</topology>
    </subcellularLocation>
</comment>
<keyword evidence="8" id="KW-1185">Reference proteome</keyword>
<evidence type="ECO:0000256" key="2">
    <source>
        <dbReference type="ARBA" id="ARBA00005645"/>
    </source>
</evidence>
<keyword evidence="4 6" id="KW-1133">Transmembrane helix</keyword>
<accession>A0A9D4Z2B3</accession>
<reference evidence="7" key="1">
    <citation type="journal article" date="2019" name="Plant J.">
        <title>Chlorella vulgaris genome assembly and annotation reveals the molecular basis for metabolic acclimation to high light conditions.</title>
        <authorList>
            <person name="Cecchin M."/>
            <person name="Marcolungo L."/>
            <person name="Rossato M."/>
            <person name="Girolomoni L."/>
            <person name="Cosentino E."/>
            <person name="Cuine S."/>
            <person name="Li-Beisson Y."/>
            <person name="Delledonne M."/>
            <person name="Ballottari M."/>
        </authorList>
    </citation>
    <scope>NUCLEOTIDE SEQUENCE</scope>
    <source>
        <strain evidence="7">211/11P</strain>
    </source>
</reference>
<dbReference type="GO" id="GO:0005768">
    <property type="term" value="C:endosome"/>
    <property type="evidence" value="ECO:0007669"/>
    <property type="project" value="TreeGrafter"/>
</dbReference>
<protein>
    <recommendedName>
        <fullName evidence="9">Vacuolar protein sorting 55</fullName>
    </recommendedName>
</protein>
<evidence type="ECO:0000313" key="8">
    <source>
        <dbReference type="Proteomes" id="UP001055712"/>
    </source>
</evidence>
<evidence type="ECO:0000313" key="7">
    <source>
        <dbReference type="EMBL" id="KAI3438116.1"/>
    </source>
</evidence>
<evidence type="ECO:0000256" key="6">
    <source>
        <dbReference type="SAM" id="Phobius"/>
    </source>
</evidence>
<evidence type="ECO:0000256" key="4">
    <source>
        <dbReference type="ARBA" id="ARBA00022989"/>
    </source>
</evidence>
<keyword evidence="5 6" id="KW-0472">Membrane</keyword>
<feature type="transmembrane region" description="Helical" evidence="6">
    <location>
        <begin position="71"/>
        <end position="90"/>
    </location>
</feature>
<feature type="transmembrane region" description="Helical" evidence="6">
    <location>
        <begin position="33"/>
        <end position="51"/>
    </location>
</feature>
<organism evidence="7 8">
    <name type="scientific">Chlorella vulgaris</name>
    <name type="common">Green alga</name>
    <dbReference type="NCBI Taxonomy" id="3077"/>
    <lineage>
        <taxon>Eukaryota</taxon>
        <taxon>Viridiplantae</taxon>
        <taxon>Chlorophyta</taxon>
        <taxon>core chlorophytes</taxon>
        <taxon>Trebouxiophyceae</taxon>
        <taxon>Chlorellales</taxon>
        <taxon>Chlorellaceae</taxon>
        <taxon>Chlorella clade</taxon>
        <taxon>Chlorella</taxon>
    </lineage>
</organism>
<dbReference type="Proteomes" id="UP001055712">
    <property type="component" value="Unassembled WGS sequence"/>
</dbReference>
<evidence type="ECO:0000256" key="3">
    <source>
        <dbReference type="ARBA" id="ARBA00022692"/>
    </source>
</evidence>
<feature type="transmembrane region" description="Helical" evidence="6">
    <location>
        <begin position="97"/>
        <end position="118"/>
    </location>
</feature>
<keyword evidence="3 6" id="KW-0812">Transmembrane</keyword>
<dbReference type="PANTHER" id="PTHR12050">
    <property type="entry name" value="LEPTIN RECEPTOR-RELATED"/>
    <property type="match status" value="1"/>
</dbReference>